<feature type="compositionally biased region" description="Basic and acidic residues" evidence="1">
    <location>
        <begin position="111"/>
        <end position="126"/>
    </location>
</feature>
<comment type="caution">
    <text evidence="2">The sequence shown here is derived from an EMBL/GenBank/DDBJ whole genome shotgun (WGS) entry which is preliminary data.</text>
</comment>
<reference evidence="2" key="1">
    <citation type="journal article" date="2020" name="bioRxiv">
        <title>Chromosome-level reference genome of the European wasp spider Argiope bruennichi: a resource for studies on range expansion and evolutionary adaptation.</title>
        <authorList>
            <person name="Sheffer M.M."/>
            <person name="Hoppe A."/>
            <person name="Krehenwinkel H."/>
            <person name="Uhl G."/>
            <person name="Kuss A.W."/>
            <person name="Jensen L."/>
            <person name="Jensen C."/>
            <person name="Gillespie R.G."/>
            <person name="Hoff K.J."/>
            <person name="Prost S."/>
        </authorList>
    </citation>
    <scope>NUCLEOTIDE SEQUENCE</scope>
</reference>
<dbReference type="AlphaFoldDB" id="A0A8T0E871"/>
<sequence>MKESVIEFPLGVFHAMKTPSHLNRSNRNGRKHHFLPRNLGPGAPLEIRRSGIMIQGLDKCALPSRVQWDAGIDTSKRGQGPTCGVSAPYWMEGFSCPIVFSLSGARAVPEIGKRPDRRTGKPDKKWALSYQRGVSS</sequence>
<protein>
    <submittedName>
        <fullName evidence="2">Uncharacterized protein</fullName>
    </submittedName>
</protein>
<gene>
    <name evidence="2" type="ORF">HNY73_020602</name>
</gene>
<evidence type="ECO:0000313" key="2">
    <source>
        <dbReference type="EMBL" id="KAF8767684.1"/>
    </source>
</evidence>
<keyword evidence="3" id="KW-1185">Reference proteome</keyword>
<dbReference type="EMBL" id="JABXBU010002230">
    <property type="protein sequence ID" value="KAF8767684.1"/>
    <property type="molecule type" value="Genomic_DNA"/>
</dbReference>
<evidence type="ECO:0000256" key="1">
    <source>
        <dbReference type="SAM" id="MobiDB-lite"/>
    </source>
</evidence>
<accession>A0A8T0E871</accession>
<reference evidence="2" key="2">
    <citation type="submission" date="2020-06" db="EMBL/GenBank/DDBJ databases">
        <authorList>
            <person name="Sheffer M."/>
        </authorList>
    </citation>
    <scope>NUCLEOTIDE SEQUENCE</scope>
</reference>
<evidence type="ECO:0000313" key="3">
    <source>
        <dbReference type="Proteomes" id="UP000807504"/>
    </source>
</evidence>
<feature type="region of interest" description="Disordered" evidence="1">
    <location>
        <begin position="111"/>
        <end position="136"/>
    </location>
</feature>
<dbReference type="Proteomes" id="UP000807504">
    <property type="component" value="Unassembled WGS sequence"/>
</dbReference>
<name>A0A8T0E871_ARGBR</name>
<organism evidence="2 3">
    <name type="scientific">Argiope bruennichi</name>
    <name type="common">Wasp spider</name>
    <name type="synonym">Aranea bruennichi</name>
    <dbReference type="NCBI Taxonomy" id="94029"/>
    <lineage>
        <taxon>Eukaryota</taxon>
        <taxon>Metazoa</taxon>
        <taxon>Ecdysozoa</taxon>
        <taxon>Arthropoda</taxon>
        <taxon>Chelicerata</taxon>
        <taxon>Arachnida</taxon>
        <taxon>Araneae</taxon>
        <taxon>Araneomorphae</taxon>
        <taxon>Entelegynae</taxon>
        <taxon>Araneoidea</taxon>
        <taxon>Araneidae</taxon>
        <taxon>Argiope</taxon>
    </lineage>
</organism>
<proteinExistence type="predicted"/>